<sequence>MNLILERTDRVRFFTNMRLVFSALGISAADYDWFISDIETNYCGTEFTSEDQWMEGQALQSFVSQNEVQFIWAVFSAVPKGYRPAVLASPYIEGNPDFWNGKEMAPQLDGALFEIACWDSSATILVGLPPTLEENFKLAYSDACSLVSVARQSGG</sequence>
<name>A0A177PB56_9GAMM</name>
<dbReference type="Proteomes" id="UP000077628">
    <property type="component" value="Unassembled WGS sequence"/>
</dbReference>
<organism evidence="1 2">
    <name type="scientific">Methylomonas koyamae</name>
    <dbReference type="NCBI Taxonomy" id="702114"/>
    <lineage>
        <taxon>Bacteria</taxon>
        <taxon>Pseudomonadati</taxon>
        <taxon>Pseudomonadota</taxon>
        <taxon>Gammaproteobacteria</taxon>
        <taxon>Methylococcales</taxon>
        <taxon>Methylococcaceae</taxon>
        <taxon>Methylomonas</taxon>
    </lineage>
</organism>
<comment type="caution">
    <text evidence="1">The sequence shown here is derived from an EMBL/GenBank/DDBJ whole genome shotgun (WGS) entry which is preliminary data.</text>
</comment>
<dbReference type="EMBL" id="LUUK01000019">
    <property type="protein sequence ID" value="OAI27568.1"/>
    <property type="molecule type" value="Genomic_DNA"/>
</dbReference>
<dbReference type="RefSeq" id="WP_064024407.1">
    <property type="nucleotide sequence ID" value="NZ_LUUK01000019.1"/>
</dbReference>
<reference evidence="2" key="1">
    <citation type="submission" date="2016-03" db="EMBL/GenBank/DDBJ databases">
        <authorList>
            <person name="Heylen K."/>
            <person name="De Vos P."/>
            <person name="Vekeman B."/>
        </authorList>
    </citation>
    <scope>NUCLEOTIDE SEQUENCE [LARGE SCALE GENOMIC DNA]</scope>
    <source>
        <strain evidence="2">R-45383</strain>
    </source>
</reference>
<dbReference type="STRING" id="702114.A1355_18120"/>
<keyword evidence="2" id="KW-1185">Reference proteome</keyword>
<proteinExistence type="predicted"/>
<accession>A0A177PB56</accession>
<evidence type="ECO:0000313" key="1">
    <source>
        <dbReference type="EMBL" id="OAI27568.1"/>
    </source>
</evidence>
<gene>
    <name evidence="1" type="ORF">A1355_18120</name>
</gene>
<dbReference type="OrthoDB" id="797474at2"/>
<dbReference type="AlphaFoldDB" id="A0A177PB56"/>
<protein>
    <submittedName>
        <fullName evidence="1">Uncharacterized protein</fullName>
    </submittedName>
</protein>
<evidence type="ECO:0000313" key="2">
    <source>
        <dbReference type="Proteomes" id="UP000077628"/>
    </source>
</evidence>